<reference evidence="1" key="4">
    <citation type="submission" date="2025-08" db="UniProtKB">
        <authorList>
            <consortium name="Ensembl"/>
        </authorList>
    </citation>
    <scope>IDENTIFICATION</scope>
</reference>
<dbReference type="Bgee" id="ENSG00000182568">
    <property type="expression patterns" value="Expressed in orbitofrontal cortex and 220 other cell types or tissues"/>
</dbReference>
<evidence type="ECO:0000313" key="2">
    <source>
        <dbReference type="Proteomes" id="UP000005640"/>
    </source>
</evidence>
<dbReference type="ExpressionAtlas" id="A0A1D5RMP0">
    <property type="expression patterns" value="baseline and differential"/>
</dbReference>
<dbReference type="EMBL" id="AC139618">
    <property type="status" value="NOT_ANNOTATED_CDS"/>
    <property type="molecule type" value="Genomic_DNA"/>
</dbReference>
<gene>
    <name evidence="1" type="primary">SATB1</name>
</gene>
<dbReference type="GeneTree" id="ENSGT00390000008096"/>
<reference evidence="1 2" key="2">
    <citation type="journal article" date="2004" name="Nature">
        <title>Finishing the euchromatic sequence of the human genome.</title>
        <authorList>
            <consortium name="International Human Genome Sequencing Consortium"/>
        </authorList>
    </citation>
    <scope>NUCLEOTIDE SEQUENCE [LARGE SCALE GENOMIC DNA]</scope>
</reference>
<dbReference type="Ensembl" id="ENST00000450898.1">
    <property type="protein sequence ID" value="ENSP00000394520.1"/>
    <property type="gene ID" value="ENSG00000182568.18"/>
</dbReference>
<reference evidence="1 2" key="1">
    <citation type="journal article" date="2001" name="Nature">
        <title>Initial sequencing and analysis of the human genome.</title>
        <authorList>
            <consortium name="International Human Genome Sequencing Consortium"/>
            <person name="Lander E.S."/>
            <person name="Linton L.M."/>
            <person name="Birren B."/>
            <person name="Nusbaum C."/>
            <person name="Zody M.C."/>
            <person name="Baldwin J."/>
            <person name="Devon K."/>
            <person name="Dewar K."/>
            <person name="Doyle M."/>
            <person name="FitzHugh W."/>
            <person name="Funke R."/>
            <person name="Gage D."/>
            <person name="Harris K."/>
            <person name="Heaford A."/>
            <person name="Howland J."/>
            <person name="Kann L."/>
            <person name="Lehoczky J."/>
            <person name="LeVine R."/>
            <person name="McEwan P."/>
            <person name="McKernan K."/>
            <person name="Meldrim J."/>
            <person name="Mesirov J.P."/>
            <person name="Miranda C."/>
            <person name="Morris W."/>
            <person name="Naylor J."/>
            <person name="Raymond C."/>
            <person name="Rosetti M."/>
            <person name="Santos R."/>
            <person name="Sheridan A."/>
            <person name="Sougnez C."/>
            <person name="Stange-Thomann N."/>
            <person name="Stojanovic N."/>
            <person name="Subramanian A."/>
            <person name="Wyman D."/>
            <person name="Rogers J."/>
            <person name="Sulston J."/>
            <person name="Ainscough R."/>
            <person name="Beck S."/>
            <person name="Bentley D."/>
            <person name="Burton J."/>
            <person name="Clee C."/>
            <person name="Carter N."/>
            <person name="Coulson A."/>
            <person name="Deadman R."/>
            <person name="Deloukas P."/>
            <person name="Dunham A."/>
            <person name="Dunham I."/>
            <person name="Durbin R."/>
            <person name="French L."/>
            <person name="Grafham D."/>
            <person name="Gregory S."/>
            <person name="Hubbard T."/>
            <person name="Humphray S."/>
            <person name="Hunt A."/>
            <person name="Jones M."/>
            <person name="Lloyd C."/>
            <person name="McMurray A."/>
            <person name="Matthews L."/>
            <person name="Mercer S."/>
            <person name="Milne S."/>
            <person name="Mullikin J.C."/>
            <person name="Mungall A."/>
            <person name="Plumb R."/>
            <person name="Ross M."/>
            <person name="Shownkeen R."/>
            <person name="Sims S."/>
            <person name="Waterston R.H."/>
            <person name="Wilson R.K."/>
            <person name="Hillier L.W."/>
            <person name="McPherson J.D."/>
            <person name="Marra M.A."/>
            <person name="Mardis E.R."/>
            <person name="Fulton L.A."/>
            <person name="Chinwalla A.T."/>
            <person name="Pepin K.H."/>
            <person name="Gish W.R."/>
            <person name="Chissoe S.L."/>
            <person name="Wendl M.C."/>
            <person name="Delehaunty K.D."/>
            <person name="Miner T.L."/>
            <person name="Delehaunty A."/>
            <person name="Kramer J.B."/>
            <person name="Cook L.L."/>
            <person name="Fulton R.S."/>
            <person name="Johnson D.L."/>
            <person name="Minx P.J."/>
            <person name="Clifton S.W."/>
            <person name="Hawkins T."/>
            <person name="Branscomb E."/>
            <person name="Predki P."/>
            <person name="Richardson P."/>
            <person name="Wenning S."/>
            <person name="Slezak T."/>
            <person name="Doggett N."/>
            <person name="Cheng J.F."/>
            <person name="Olsen A."/>
            <person name="Lucas S."/>
            <person name="Elkin C."/>
            <person name="Uberbacher E."/>
            <person name="Frazier M."/>
            <person name="Gibbs R.A."/>
            <person name="Muzny D.M."/>
            <person name="Scherer S.E."/>
            <person name="Bouck J.B."/>
            <person name="Sodergren E.J."/>
            <person name="Worley K.C."/>
            <person name="Rives C.M."/>
            <person name="Gorrell J.H."/>
            <person name="Metzker M.L."/>
            <person name="Naylor S.L."/>
            <person name="Kucherlapati R.S."/>
            <person name="Nelson D.L."/>
            <person name="Weinstock G.M."/>
            <person name="Sakaki Y."/>
            <person name="Fujiyama A."/>
            <person name="Hattori M."/>
            <person name="Yada T."/>
            <person name="Toyoda A."/>
            <person name="Itoh T."/>
            <person name="Kawagoe C."/>
            <person name="Watanabe H."/>
            <person name="Totoki Y."/>
            <person name="Taylor T."/>
            <person name="Weissenbach J."/>
            <person name="Heilig R."/>
            <person name="Saurin W."/>
            <person name="Artiguenave F."/>
            <person name="Brottier P."/>
            <person name="Bruls T."/>
            <person name="Pelletier E."/>
            <person name="Robert C."/>
            <person name="Wincker P."/>
            <person name="Smith D.R."/>
            <person name="Doucette-Stamm L."/>
            <person name="Rubenfield M."/>
            <person name="Weinstock K."/>
            <person name="Lee H.M."/>
            <person name="Dubois J."/>
            <person name="Rosenthal A."/>
            <person name="Platzer M."/>
            <person name="Nyakatura G."/>
            <person name="Taudien S."/>
            <person name="Rump A."/>
            <person name="Yang H."/>
            <person name="Yu J."/>
            <person name="Wang J."/>
            <person name="Huang G."/>
            <person name="Gu J."/>
            <person name="Hood L."/>
            <person name="Rowen L."/>
            <person name="Madan A."/>
            <person name="Qin S."/>
            <person name="Davis R.W."/>
            <person name="Federspiel N.A."/>
            <person name="Abola A.P."/>
            <person name="Proctor M.J."/>
            <person name="Myers R.M."/>
            <person name="Schmutz J."/>
            <person name="Dickson M."/>
            <person name="Grimwood J."/>
            <person name="Cox D.R."/>
            <person name="Olson M.V."/>
            <person name="Kaul R."/>
            <person name="Raymond C."/>
            <person name="Shimizu N."/>
            <person name="Kawasaki K."/>
            <person name="Minoshima S."/>
            <person name="Evans G.A."/>
            <person name="Athanasiou M."/>
            <person name="Schultz R."/>
            <person name="Roe B.A."/>
            <person name="Chen F."/>
            <person name="Pan H."/>
            <person name="Ramser J."/>
            <person name="Lehrach H."/>
            <person name="Reinhardt R."/>
            <person name="McCombie W.R."/>
            <person name="de la Bastide M."/>
            <person name="Dedhia N."/>
            <person name="Blocker H."/>
            <person name="Hornischer K."/>
            <person name="Nordsiek G."/>
            <person name="Agarwala R."/>
            <person name="Aravind L."/>
            <person name="Bailey J.A."/>
            <person name="Bateman A."/>
            <person name="Batzoglou S."/>
            <person name="Birney E."/>
            <person name="Bork P."/>
            <person name="Brown D.G."/>
            <person name="Burge C.B."/>
            <person name="Cerutti L."/>
            <person name="Chen H.C."/>
            <person name="Church D."/>
            <person name="Clamp M."/>
            <person name="Copley R.R."/>
            <person name="Doerks T."/>
            <person name="Eddy S.R."/>
            <person name="Eichler E.E."/>
            <person name="Furey T.S."/>
            <person name="Galagan J."/>
            <person name="Gilbert J.G."/>
            <person name="Harmon C."/>
            <person name="Hayashizaki Y."/>
            <person name="Haussler D."/>
            <person name="Hermjakob H."/>
            <person name="Hokamp K."/>
            <person name="Jang W."/>
            <person name="Johnson L.S."/>
            <person name="Jones T.A."/>
            <person name="Kasif S."/>
            <person name="Kaspryzk A."/>
            <person name="Kennedy S."/>
            <person name="Kent W.J."/>
            <person name="Kitts P."/>
            <person name="Koonin E.V."/>
            <person name="Korf I."/>
            <person name="Kulp D."/>
            <person name="Lancet D."/>
            <person name="Lowe T.M."/>
            <person name="McLysaght A."/>
            <person name="Mikkelsen T."/>
            <person name="Moran J.V."/>
            <person name="Mulder N."/>
            <person name="Pollara V.J."/>
            <person name="Ponting C.P."/>
            <person name="Schuler G."/>
            <person name="Schultz J."/>
            <person name="Slater G."/>
            <person name="Smit A.F."/>
            <person name="Stupka E."/>
            <person name="Szustakowski J."/>
            <person name="Thierry-Mieg D."/>
            <person name="Thierry-Mieg J."/>
            <person name="Wagner L."/>
            <person name="Wallis J."/>
            <person name="Wheeler R."/>
            <person name="Williams A."/>
            <person name="Wolf Y.I."/>
            <person name="Wolfe K.H."/>
            <person name="Yang S.P."/>
            <person name="Yeh R.F."/>
            <person name="Collins F."/>
            <person name="Guyer M.S."/>
            <person name="Peterson J."/>
            <person name="Felsenfeld A."/>
            <person name="Wetterstrand K.A."/>
            <person name="Patrinos A."/>
            <person name="Morgan M.J."/>
            <person name="de Jong P."/>
            <person name="Catanese J.J."/>
            <person name="Osoegawa K."/>
            <person name="Shizuya H."/>
            <person name="Choi S."/>
            <person name="Chen Y.J."/>
        </authorList>
    </citation>
    <scope>NUCLEOTIDE SEQUENCE [LARGE SCALE GENOMIC DNA]</scope>
</reference>
<dbReference type="OpenTargets" id="ENSG00000182568"/>
<sequence length="8" mass="930">MDHLNEAT</sequence>
<proteinExistence type="predicted"/>
<dbReference type="EMBL" id="AC144521">
    <property type="status" value="NOT_ANNOTATED_CDS"/>
    <property type="molecule type" value="Genomic_DNA"/>
</dbReference>
<dbReference type="Antibodypedia" id="11251">
    <property type="antibodies" value="530 antibodies from 44 providers"/>
</dbReference>
<feature type="non-terminal residue" evidence="1">
    <location>
        <position position="8"/>
    </location>
</feature>
<dbReference type="Ensembl" id="ENST00000450898.1">
    <property type="protein sequence ID" value="ENSP00000394520.1"/>
    <property type="gene ID" value="ENSG00000182568.19"/>
</dbReference>
<accession>A0A1D5RMP0</accession>
<keyword evidence="2" id="KW-1185">Reference proteome</keyword>
<dbReference type="HGNC" id="HGNC:10541">
    <property type="gene designation" value="SATB1"/>
</dbReference>
<dbReference type="VEuPathDB" id="HostDB:ENSG00000182568"/>
<protein>
    <submittedName>
        <fullName evidence="1">SATB homeobox 1</fullName>
    </submittedName>
</protein>
<reference evidence="1" key="5">
    <citation type="submission" date="2025-09" db="UniProtKB">
        <authorList>
            <consortium name="Ensembl"/>
        </authorList>
    </citation>
    <scope>IDENTIFICATION</scope>
</reference>
<dbReference type="Proteomes" id="UP000005640">
    <property type="component" value="Chromosome 3"/>
</dbReference>
<reference evidence="1 2" key="3">
    <citation type="journal article" date="2006" name="Nature">
        <title>The DNA sequence, annotation and analysis of human chromosome 3.</title>
        <authorList>
            <person name="Muzny D.M."/>
            <person name="Scherer S.E."/>
            <person name="Kaul R."/>
            <person name="Wang J."/>
            <person name="Yu J."/>
            <person name="Sudbrak R."/>
            <person name="Buhay C.J."/>
            <person name="Chen R."/>
            <person name="Cree A."/>
            <person name="Ding Y."/>
            <person name="Dugan-Rocha S."/>
            <person name="Gill R."/>
            <person name="Gunaratne P."/>
            <person name="Harris R.A."/>
            <person name="Hawes A.C."/>
            <person name="Hernandez J."/>
            <person name="Hodgson A.V."/>
            <person name="Hume J."/>
            <person name="Jackson A."/>
            <person name="Khan Z.M."/>
            <person name="Kovar-Smith C."/>
            <person name="Lewis L.R."/>
            <person name="Lozado R.J."/>
            <person name="Metzker M.L."/>
            <person name="Milosavljevic A."/>
            <person name="Miner G.R."/>
            <person name="Morgan M.B."/>
            <person name="Nazareth L.V."/>
            <person name="Scott G."/>
            <person name="Sodergren E."/>
            <person name="Song X.Z."/>
            <person name="Steffen D."/>
            <person name="Wei S."/>
            <person name="Wheeler D.A."/>
            <person name="Wright M.W."/>
            <person name="Worley K.C."/>
            <person name="Yuan Y."/>
            <person name="Zhang Z."/>
            <person name="Adams C.Q."/>
            <person name="Ansari-Lari M.A."/>
            <person name="Ayele M."/>
            <person name="Brown M.J."/>
            <person name="Chen G."/>
            <person name="Chen Z."/>
            <person name="Clendenning J."/>
            <person name="Clerc-Blankenburg K.P."/>
            <person name="Chen R."/>
            <person name="Chen Z."/>
            <person name="Davis C."/>
            <person name="Delgado O."/>
            <person name="Dinh H.H."/>
            <person name="Dong W."/>
            <person name="Draper H."/>
            <person name="Ernst S."/>
            <person name="Fu G."/>
            <person name="Gonzalez-Garay M.L."/>
            <person name="Garcia D.K."/>
            <person name="Gillett W."/>
            <person name="Gu J."/>
            <person name="Hao B."/>
            <person name="Haugen E."/>
            <person name="Havlak P."/>
            <person name="He X."/>
            <person name="Hennig S."/>
            <person name="Hu S."/>
            <person name="Huang W."/>
            <person name="Jackson L.R."/>
            <person name="Jacob L.S."/>
            <person name="Kelly S.H."/>
            <person name="Kube M."/>
            <person name="Levy R."/>
            <person name="Li Z."/>
            <person name="Liu B."/>
            <person name="Liu J."/>
            <person name="Liu W."/>
            <person name="Lu J."/>
            <person name="Maheshwari M."/>
            <person name="Nguyen B.V."/>
            <person name="Okwuonu G.O."/>
            <person name="Palmeiri A."/>
            <person name="Pasternak S."/>
            <person name="Perez L.M."/>
            <person name="Phelps K.A."/>
            <person name="Plopper F.J."/>
            <person name="Qiang B."/>
            <person name="Raymond C."/>
            <person name="Rodriguez R."/>
            <person name="Saenphimmachak C."/>
            <person name="Santibanez J."/>
            <person name="Shen H."/>
            <person name="Shen Y."/>
            <person name="Subramanian S."/>
            <person name="Tabor P.E."/>
            <person name="Verduzco D."/>
            <person name="Waldron L."/>
            <person name="Wang J."/>
            <person name="Wang J."/>
            <person name="Wang Q."/>
            <person name="Williams G.A."/>
            <person name="Wong G.K."/>
            <person name="Yao Z."/>
            <person name="Zhang J."/>
            <person name="Zhang X."/>
            <person name="Zhao G."/>
            <person name="Zhou J."/>
            <person name="Zhou Y."/>
            <person name="Nelson D."/>
            <person name="Lehrach H."/>
            <person name="Reinhardt R."/>
            <person name="Naylor S.L."/>
            <person name="Yang H."/>
            <person name="Olson M."/>
            <person name="Weinstock G."/>
            <person name="Gibbs R.A."/>
        </authorList>
    </citation>
    <scope>NUCLEOTIDE SEQUENCE [LARGE SCALE GENOMIC DNA]</scope>
</reference>
<dbReference type="ChiTaRS" id="SATB1">
    <property type="organism name" value="human"/>
</dbReference>
<evidence type="ECO:0000313" key="1">
    <source>
        <dbReference type="Ensembl" id="ENSP00000394520.1"/>
    </source>
</evidence>
<name>A0A1D5RMP0_HUMAN</name>
<organism evidence="1 2">
    <name type="scientific">Homo sapiens</name>
    <name type="common">Human</name>
    <dbReference type="NCBI Taxonomy" id="9606"/>
    <lineage>
        <taxon>Eukaryota</taxon>
        <taxon>Metazoa</taxon>
        <taxon>Chordata</taxon>
        <taxon>Craniata</taxon>
        <taxon>Vertebrata</taxon>
        <taxon>Euteleostomi</taxon>
        <taxon>Mammalia</taxon>
        <taxon>Eutheria</taxon>
        <taxon>Euarchontoglires</taxon>
        <taxon>Primates</taxon>
        <taxon>Haplorrhini</taxon>
        <taxon>Catarrhini</taxon>
        <taxon>Hominidae</taxon>
        <taxon>Homo</taxon>
    </lineage>
</organism>
<dbReference type="OrthoDB" id="10052721at2759"/>